<comment type="catalytic activity">
    <reaction evidence="2">
        <text>a diacylglycerol + H2O = a monoacylglycerol + a fatty acid + H(+)</text>
        <dbReference type="Rhea" id="RHEA:32731"/>
        <dbReference type="ChEBI" id="CHEBI:15377"/>
        <dbReference type="ChEBI" id="CHEBI:15378"/>
        <dbReference type="ChEBI" id="CHEBI:17408"/>
        <dbReference type="ChEBI" id="CHEBI:18035"/>
        <dbReference type="ChEBI" id="CHEBI:28868"/>
    </reaction>
</comment>
<feature type="transmembrane region" description="Helical" evidence="5">
    <location>
        <begin position="36"/>
        <end position="61"/>
    </location>
</feature>
<dbReference type="GO" id="GO:0016787">
    <property type="term" value="F:hydrolase activity"/>
    <property type="evidence" value="ECO:0007669"/>
    <property type="project" value="UniProtKB-KW"/>
</dbReference>
<reference evidence="8" key="1">
    <citation type="journal article" date="2017" name="Nucleic Acids Res.">
        <title>Proteogenomics produces comprehensive and highly accurate protein-coding gene annotation in a complete genome assembly of Malassezia sympodialis.</title>
        <authorList>
            <person name="Zhu Y."/>
            <person name="Engstroem P.G."/>
            <person name="Tellgren-Roth C."/>
            <person name="Baudo C.D."/>
            <person name="Kennell J.C."/>
            <person name="Sun S."/>
            <person name="Billmyre R.B."/>
            <person name="Schroeder M.S."/>
            <person name="Andersson A."/>
            <person name="Holm T."/>
            <person name="Sigurgeirsson B."/>
            <person name="Wu G."/>
            <person name="Sankaranarayanan S.R."/>
            <person name="Siddharthan R."/>
            <person name="Sanyal K."/>
            <person name="Lundeberg J."/>
            <person name="Nystedt B."/>
            <person name="Boekhout T."/>
            <person name="Dawson T.L. Jr."/>
            <person name="Heitman J."/>
            <person name="Scheynius A."/>
            <person name="Lehtioe J."/>
        </authorList>
    </citation>
    <scope>NUCLEOTIDE SEQUENCE [LARGE SCALE GENOMIC DNA]</scope>
    <source>
        <strain evidence="8">ATCC 42132</strain>
    </source>
</reference>
<dbReference type="OrthoDB" id="6495301at2759"/>
<organism evidence="7 8">
    <name type="scientific">Malassezia sympodialis (strain ATCC 42132)</name>
    <name type="common">Atopic eczema-associated yeast</name>
    <dbReference type="NCBI Taxonomy" id="1230383"/>
    <lineage>
        <taxon>Eukaryota</taxon>
        <taxon>Fungi</taxon>
        <taxon>Dikarya</taxon>
        <taxon>Basidiomycota</taxon>
        <taxon>Ustilaginomycotina</taxon>
        <taxon>Malasseziomycetes</taxon>
        <taxon>Malasseziales</taxon>
        <taxon>Malasseziaceae</taxon>
        <taxon>Malassezia</taxon>
    </lineage>
</organism>
<dbReference type="OMA" id="AIFDWSY"/>
<evidence type="ECO:0000313" key="8">
    <source>
        <dbReference type="Proteomes" id="UP000186303"/>
    </source>
</evidence>
<dbReference type="Proteomes" id="UP000186303">
    <property type="component" value="Chromosome 1"/>
</dbReference>
<name>A0A1M8A0B5_MALS4</name>
<feature type="region of interest" description="Disordered" evidence="4">
    <location>
        <begin position="1"/>
        <end position="22"/>
    </location>
</feature>
<keyword evidence="5" id="KW-0472">Membrane</keyword>
<evidence type="ECO:0000259" key="6">
    <source>
        <dbReference type="Pfam" id="PF20434"/>
    </source>
</evidence>
<evidence type="ECO:0000256" key="5">
    <source>
        <dbReference type="SAM" id="Phobius"/>
    </source>
</evidence>
<dbReference type="InterPro" id="IPR050300">
    <property type="entry name" value="GDXG_lipolytic_enzyme"/>
</dbReference>
<dbReference type="Gene3D" id="3.40.50.1820">
    <property type="entry name" value="alpha/beta hydrolase"/>
    <property type="match status" value="1"/>
</dbReference>
<evidence type="ECO:0000256" key="4">
    <source>
        <dbReference type="SAM" id="MobiDB-lite"/>
    </source>
</evidence>
<keyword evidence="1" id="KW-0378">Hydrolase</keyword>
<dbReference type="Pfam" id="PF20434">
    <property type="entry name" value="BD-FAE"/>
    <property type="match status" value="1"/>
</dbReference>
<evidence type="ECO:0000256" key="3">
    <source>
        <dbReference type="ARBA" id="ARBA00048461"/>
    </source>
</evidence>
<keyword evidence="5" id="KW-0812">Transmembrane</keyword>
<keyword evidence="5" id="KW-1133">Transmembrane helix</keyword>
<dbReference type="PANTHER" id="PTHR48081">
    <property type="entry name" value="AB HYDROLASE SUPERFAMILY PROTEIN C4A8.06C"/>
    <property type="match status" value="1"/>
</dbReference>
<comment type="catalytic activity">
    <reaction evidence="3">
        <text>a monoacylglycerol + H2O = glycerol + a fatty acid + H(+)</text>
        <dbReference type="Rhea" id="RHEA:15245"/>
        <dbReference type="ChEBI" id="CHEBI:15377"/>
        <dbReference type="ChEBI" id="CHEBI:15378"/>
        <dbReference type="ChEBI" id="CHEBI:17408"/>
        <dbReference type="ChEBI" id="CHEBI:17754"/>
        <dbReference type="ChEBI" id="CHEBI:28868"/>
    </reaction>
</comment>
<dbReference type="SUPFAM" id="SSF53474">
    <property type="entry name" value="alpha/beta-Hydrolases"/>
    <property type="match status" value="1"/>
</dbReference>
<dbReference type="InterPro" id="IPR049492">
    <property type="entry name" value="BD-FAE-like_dom"/>
</dbReference>
<dbReference type="VEuPathDB" id="FungiDB:MSYG_0213"/>
<evidence type="ECO:0000256" key="2">
    <source>
        <dbReference type="ARBA" id="ARBA00047591"/>
    </source>
</evidence>
<dbReference type="PANTHER" id="PTHR48081:SF33">
    <property type="entry name" value="KYNURENINE FORMAMIDASE"/>
    <property type="match status" value="1"/>
</dbReference>
<dbReference type="InterPro" id="IPR029058">
    <property type="entry name" value="AB_hydrolase_fold"/>
</dbReference>
<feature type="transmembrane region" description="Helical" evidence="5">
    <location>
        <begin position="67"/>
        <end position="91"/>
    </location>
</feature>
<dbReference type="STRING" id="1230383.A0A1M8A0B5"/>
<evidence type="ECO:0000256" key="1">
    <source>
        <dbReference type="ARBA" id="ARBA00022801"/>
    </source>
</evidence>
<feature type="domain" description="BD-FAE-like" evidence="6">
    <location>
        <begin position="197"/>
        <end position="425"/>
    </location>
</feature>
<accession>A0A1M8A0B5</accession>
<gene>
    <name evidence="7" type="ORF">MSYG_0213</name>
</gene>
<proteinExistence type="predicted"/>
<feature type="compositionally biased region" description="Basic and acidic residues" evidence="4">
    <location>
        <begin position="1"/>
        <end position="16"/>
    </location>
</feature>
<evidence type="ECO:0000313" key="7">
    <source>
        <dbReference type="EMBL" id="SHO75880.1"/>
    </source>
</evidence>
<dbReference type="EMBL" id="LT671821">
    <property type="protein sequence ID" value="SHO75880.1"/>
    <property type="molecule type" value="Genomic_DNA"/>
</dbReference>
<keyword evidence="8" id="KW-1185">Reference proteome</keyword>
<sequence length="474" mass="53526">MVTVKEQPRSHFEHSNGRKKSNSRIQMTLSPTLQSLMLWISLLITSGALAMVPISVIGIFIPFVSLFAWVALFSSMIITMYAIAWSSYLFVAQQDSSVYTSLGSSSLSSYVPFLPWTPERCFKVTLSVCRYIRTCAGFLWLSIDWYFQYRYTCRCRKAGLPVFESINYSIPFSHKKLDVYPAAIEQDKNMYQEIRGSPVVVFVPTAFFPVQLTSHRKAYIQLALNMQQLGYCVVIPDITYYPKDRIRQSVVDLRLALSWVGAHIATYRGDPSRIYLMGTGCSAELITLTLAQEAVVLSRALSDTNGSDEGNNRFRKEMEIPLKRTEIYAPQVRLPAFAGVILIAGLSDLIKGYLHECELGVEHLSFLHRWAGPQSKQYLMHSPTHLLDYSKSIIDPSFLPPRFLLIHGGSDGYVPISQSILLKSLLQDVGVELVDLQAFRDMTHADTLKSLLARSTRVAPHAMTVMTAIYRFIL</sequence>
<dbReference type="AlphaFoldDB" id="A0A1M8A0B5"/>
<protein>
    <recommendedName>
        <fullName evidence="6">BD-FAE-like domain-containing protein</fullName>
    </recommendedName>
</protein>